<keyword evidence="4" id="KW-1185">Reference proteome</keyword>
<evidence type="ECO:0000256" key="1">
    <source>
        <dbReference type="ARBA" id="ARBA00022490"/>
    </source>
</evidence>
<evidence type="ECO:0000313" key="4">
    <source>
        <dbReference type="Proteomes" id="UP001357485"/>
    </source>
</evidence>
<dbReference type="Pfam" id="PF10288">
    <property type="entry name" value="CTU2"/>
    <property type="match status" value="1"/>
</dbReference>
<gene>
    <name evidence="3" type="primary">CTU2</name>
    <name evidence="3" type="ORF">LTR16_008734</name>
</gene>
<accession>A0ABR0LU84</accession>
<dbReference type="Gene3D" id="3.40.50.620">
    <property type="entry name" value="HUPs"/>
    <property type="match status" value="1"/>
</dbReference>
<protein>
    <submittedName>
        <fullName evidence="3">Cytoplasmic tRNA 2-thiolation protein 2</fullName>
    </submittedName>
</protein>
<proteinExistence type="predicted"/>
<dbReference type="PANTHER" id="PTHR20882:SF14">
    <property type="entry name" value="CYTOPLASMIC TRNA 2-THIOLATION PROTEIN 2"/>
    <property type="match status" value="1"/>
</dbReference>
<evidence type="ECO:0000256" key="2">
    <source>
        <dbReference type="ARBA" id="ARBA00022694"/>
    </source>
</evidence>
<dbReference type="InterPro" id="IPR014729">
    <property type="entry name" value="Rossmann-like_a/b/a_fold"/>
</dbReference>
<dbReference type="InterPro" id="IPR019407">
    <property type="entry name" value="CTU2"/>
</dbReference>
<organism evidence="3 4">
    <name type="scientific">Cryomyces antarcticus</name>
    <dbReference type="NCBI Taxonomy" id="329879"/>
    <lineage>
        <taxon>Eukaryota</taxon>
        <taxon>Fungi</taxon>
        <taxon>Dikarya</taxon>
        <taxon>Ascomycota</taxon>
        <taxon>Pezizomycotina</taxon>
        <taxon>Dothideomycetes</taxon>
        <taxon>Dothideomycetes incertae sedis</taxon>
        <taxon>Cryomyces</taxon>
    </lineage>
</organism>
<dbReference type="Proteomes" id="UP001357485">
    <property type="component" value="Unassembled WGS sequence"/>
</dbReference>
<reference evidence="3 4" key="1">
    <citation type="submission" date="2023-08" db="EMBL/GenBank/DDBJ databases">
        <title>Black Yeasts Isolated from many extreme environments.</title>
        <authorList>
            <person name="Coleine C."/>
            <person name="Stajich J.E."/>
            <person name="Selbmann L."/>
        </authorList>
    </citation>
    <scope>NUCLEOTIDE SEQUENCE [LARGE SCALE GENOMIC DNA]</scope>
    <source>
        <strain evidence="3 4">CCFEE 536</strain>
    </source>
</reference>
<evidence type="ECO:0000313" key="3">
    <source>
        <dbReference type="EMBL" id="KAK5242156.1"/>
    </source>
</evidence>
<feature type="non-terminal residue" evidence="3">
    <location>
        <position position="228"/>
    </location>
</feature>
<keyword evidence="2" id="KW-0819">tRNA processing</keyword>
<dbReference type="EMBL" id="JAVRRA010010338">
    <property type="protein sequence ID" value="KAK5242156.1"/>
    <property type="molecule type" value="Genomic_DNA"/>
</dbReference>
<sequence length="228" mass="24881">MSGDNLELHHQVDGEVSKSNEAKLEDFLASTSSATSRADILNILRTRLTVRFAEDTGCEGVLWGDCTTRLAEKTLAETAKGRGFTLPWQTADDNSPYGVSFNYPMRDLLKKELVAHADIVSPPLTSLISNRAPQVSASTKNTTIDELMRQYFESVEENYPSIVANVVRTSSKLRAPILQDTDRLCGLCRMPVAEGLFGIHGWGGDQEAMTLSTDAGSSQDSEGKLCYG</sequence>
<comment type="caution">
    <text evidence="3">The sequence shown here is derived from an EMBL/GenBank/DDBJ whole genome shotgun (WGS) entry which is preliminary data.</text>
</comment>
<keyword evidence="1" id="KW-0963">Cytoplasm</keyword>
<dbReference type="PANTHER" id="PTHR20882">
    <property type="entry name" value="CYTOPLASMIC TRNA 2-THIOLATION PROTEIN 2"/>
    <property type="match status" value="1"/>
</dbReference>
<name>A0ABR0LU84_9PEZI</name>